<dbReference type="AlphaFoldDB" id="A0A0B2SMH9"/>
<dbReference type="Proteomes" id="UP000053555">
    <property type="component" value="Unassembled WGS sequence"/>
</dbReference>
<organism evidence="1">
    <name type="scientific">Glycine soja</name>
    <name type="common">Wild soybean</name>
    <dbReference type="NCBI Taxonomy" id="3848"/>
    <lineage>
        <taxon>Eukaryota</taxon>
        <taxon>Viridiplantae</taxon>
        <taxon>Streptophyta</taxon>
        <taxon>Embryophyta</taxon>
        <taxon>Tracheophyta</taxon>
        <taxon>Spermatophyta</taxon>
        <taxon>Magnoliopsida</taxon>
        <taxon>eudicotyledons</taxon>
        <taxon>Gunneridae</taxon>
        <taxon>Pentapetalae</taxon>
        <taxon>rosids</taxon>
        <taxon>fabids</taxon>
        <taxon>Fabales</taxon>
        <taxon>Fabaceae</taxon>
        <taxon>Papilionoideae</taxon>
        <taxon>50 kb inversion clade</taxon>
        <taxon>NPAAA clade</taxon>
        <taxon>indigoferoid/millettioid clade</taxon>
        <taxon>Phaseoleae</taxon>
        <taxon>Glycine</taxon>
        <taxon>Glycine subgen. Soja</taxon>
    </lineage>
</organism>
<evidence type="ECO:0000313" key="1">
    <source>
        <dbReference type="EMBL" id="KHN47836.1"/>
    </source>
</evidence>
<proteinExistence type="predicted"/>
<name>A0A0B2SMH9_GLYSO</name>
<reference evidence="1" key="1">
    <citation type="submission" date="2014-07" db="EMBL/GenBank/DDBJ databases">
        <title>Identification of a novel salt tolerance gene in wild soybean by whole-genome sequencing.</title>
        <authorList>
            <person name="Lam H.-M."/>
            <person name="Qi X."/>
            <person name="Li M.-W."/>
            <person name="Liu X."/>
            <person name="Xie M."/>
            <person name="Ni M."/>
            <person name="Xu X."/>
        </authorList>
    </citation>
    <scope>NUCLEOTIDE SEQUENCE [LARGE SCALE GENOMIC DNA]</scope>
    <source>
        <tissue evidence="1">Root</tissue>
    </source>
</reference>
<accession>A0A0B2SMH9</accession>
<gene>
    <name evidence="1" type="ORF">glysoja_029254</name>
</gene>
<dbReference type="EMBL" id="KN640286">
    <property type="protein sequence ID" value="KHN47836.1"/>
    <property type="molecule type" value="Genomic_DNA"/>
</dbReference>
<protein>
    <submittedName>
        <fullName evidence="1">Uncharacterized protein</fullName>
    </submittedName>
</protein>
<sequence length="89" mass="10133">MIFPYSPLQRHYQKDTNPTTLFIPLTSCSPIDTEEQTIAVQAQDAGPIAEPISQTREQEENAEATDQQVQLVKRPKRVVTKPSYLKDYV</sequence>